<gene>
    <name evidence="1" type="ORF">AS203_04190</name>
</gene>
<protein>
    <submittedName>
        <fullName evidence="1">Uncharacterized protein</fullName>
    </submittedName>
</protein>
<reference evidence="2" key="1">
    <citation type="submission" date="2015-11" db="EMBL/GenBank/DDBJ databases">
        <authorList>
            <person name="Holder M.E."/>
            <person name="Ajami N.J."/>
            <person name="Petrosino J.F."/>
        </authorList>
    </citation>
    <scope>NUCLEOTIDE SEQUENCE [LARGE SCALE GENOMIC DNA]</scope>
    <source>
        <strain evidence="2">F0113</strain>
    </source>
</reference>
<proteinExistence type="predicted"/>
<dbReference type="AlphaFoldDB" id="A0A0S2KJ94"/>
<name>A0A0S2KJ94_9BACT</name>
<dbReference type="KEGG" id="peo:AS203_04190"/>
<organism evidence="1 2">
    <name type="scientific">Hoylesella enoeca</name>
    <dbReference type="NCBI Taxonomy" id="76123"/>
    <lineage>
        <taxon>Bacteria</taxon>
        <taxon>Pseudomonadati</taxon>
        <taxon>Bacteroidota</taxon>
        <taxon>Bacteroidia</taxon>
        <taxon>Bacteroidales</taxon>
        <taxon>Prevotellaceae</taxon>
        <taxon>Hoylesella</taxon>
    </lineage>
</organism>
<evidence type="ECO:0000313" key="1">
    <source>
        <dbReference type="EMBL" id="ALO48377.1"/>
    </source>
</evidence>
<evidence type="ECO:0000313" key="2">
    <source>
        <dbReference type="Proteomes" id="UP000056252"/>
    </source>
</evidence>
<sequence>MANVHSFARHFHIYFRFFLQVSETLTIFASDYNYQSLNGLGRYDDSQHLSLYNKGVCAAQGNGGFSADLRMASSAIPCVTNTVVPCVKNIAYNAADNAQYAAKKMTDYLAVPNNLLLSHI</sequence>
<dbReference type="EMBL" id="CP013195">
    <property type="protein sequence ID" value="ALO48377.1"/>
    <property type="molecule type" value="Genomic_DNA"/>
</dbReference>
<accession>A0A0S2KJ94</accession>
<keyword evidence="2" id="KW-1185">Reference proteome</keyword>
<dbReference type="Proteomes" id="UP000056252">
    <property type="component" value="Chromosome"/>
</dbReference>
<dbReference type="STRING" id="76123.AS203_04190"/>